<sequence length="606" mass="64686">MSIMRCLAFLALGQSLFGLYTASVVAGLIAHPDAPTAVHGLTARIPQSSGGQVPSADAFYRRAHHRVVVLGDALYIDGGEVSQIINGTQPKDQVEKSSPASETLSIPLKSSWEISELRIESIEKRLPPTRWAAVWAEPSGNSFSVWGGSTVATEQISSSPVIGTFSANDRKWAEGHTTAANEAVAAGILRSEKMGFARADGTVFMLGGAATRFTDTRVPFGLIQATPGLYSLDLATGRWTNESAAGEGSFSKTGTWVGGRLEHVPGFGGRRGVLVALGGAGRRLEPTGYGAQPSSFYGFSEIKIYDIERRRWHTQTATGSVPSERSQFCSVGVPGQDGTYEIFVYGGTPGAEGEQGQAFDGVYVLSLPGFFWSQATSGTPRAAHSCAAVGKRQMISVGGLGRLDESPDHWTTKDPWRQGVGVFDMTELQWRGGYDVNAAKYRSPQVVVDWYKAGNANKIVWASPATKDLFATGNNTSSNGGGGSSTDRKDETSKPTDPTATPSVNIGLVVGVVVGSAALLGMLAMAVILVRMRRRLAKPQEPRSREPSPERRAELQGPEVPTETPDNQMAGRLYEADGSPVRAELQALEVPAEIPGNQVWREKWVA</sequence>
<proteinExistence type="predicted"/>
<keyword evidence="1" id="KW-0880">Kelch repeat</keyword>
<dbReference type="PANTHER" id="PTHR46093:SF18">
    <property type="entry name" value="FIBRONECTIN TYPE-III DOMAIN-CONTAINING PROTEIN"/>
    <property type="match status" value="1"/>
</dbReference>
<feature type="signal peptide" evidence="5">
    <location>
        <begin position="1"/>
        <end position="18"/>
    </location>
</feature>
<gene>
    <name evidence="7" type="primary">20349566</name>
    <name evidence="6" type="ORF">GGTG_09108</name>
</gene>
<keyword evidence="2" id="KW-0677">Repeat</keyword>
<keyword evidence="5" id="KW-0732">Signal</keyword>
<evidence type="ECO:0008006" key="9">
    <source>
        <dbReference type="Google" id="ProtNLM"/>
    </source>
</evidence>
<dbReference type="InterPro" id="IPR011043">
    <property type="entry name" value="Gal_Oxase/kelch_b-propeller"/>
</dbReference>
<dbReference type="EnsemblFungi" id="EJT72242">
    <property type="protein sequence ID" value="EJT72242"/>
    <property type="gene ID" value="GGTG_09108"/>
</dbReference>
<name>J3P6G8_GAET3</name>
<dbReference type="EMBL" id="GL385399">
    <property type="protein sequence ID" value="EJT72242.1"/>
    <property type="molecule type" value="Genomic_DNA"/>
</dbReference>
<evidence type="ECO:0000256" key="3">
    <source>
        <dbReference type="SAM" id="MobiDB-lite"/>
    </source>
</evidence>
<reference evidence="6" key="3">
    <citation type="submission" date="2010-09" db="EMBL/GenBank/DDBJ databases">
        <title>Annotation of Gaeumannomyces graminis var. tritici R3-111a-1.</title>
        <authorList>
            <consortium name="The Broad Institute Genome Sequencing Platform"/>
            <person name="Ma L.-J."/>
            <person name="Dead R."/>
            <person name="Young S.K."/>
            <person name="Zeng Q."/>
            <person name="Gargeya S."/>
            <person name="Fitzgerald M."/>
            <person name="Haas B."/>
            <person name="Abouelleil A."/>
            <person name="Alvarado L."/>
            <person name="Arachchi H.M."/>
            <person name="Berlin A."/>
            <person name="Brown A."/>
            <person name="Chapman S.B."/>
            <person name="Chen Z."/>
            <person name="Dunbar C."/>
            <person name="Freedman E."/>
            <person name="Gearin G."/>
            <person name="Gellesch M."/>
            <person name="Goldberg J."/>
            <person name="Griggs A."/>
            <person name="Gujja S."/>
            <person name="Heiman D."/>
            <person name="Howarth C."/>
            <person name="Larson L."/>
            <person name="Lui A."/>
            <person name="MacDonald P.J.P."/>
            <person name="Mehta T."/>
            <person name="Montmayeur A."/>
            <person name="Murphy C."/>
            <person name="Neiman D."/>
            <person name="Pearson M."/>
            <person name="Priest M."/>
            <person name="Roberts A."/>
            <person name="Saif S."/>
            <person name="Shea T."/>
            <person name="Shenoy N."/>
            <person name="Sisk P."/>
            <person name="Stolte C."/>
            <person name="Sykes S."/>
            <person name="Yandava C."/>
            <person name="Wortman J."/>
            <person name="Nusbaum C."/>
            <person name="Birren B."/>
        </authorList>
    </citation>
    <scope>NUCLEOTIDE SEQUENCE</scope>
    <source>
        <strain evidence="6">R3-111a-1</strain>
    </source>
</reference>
<keyword evidence="4" id="KW-0472">Membrane</keyword>
<dbReference type="eggNOG" id="ENOG502SMKA">
    <property type="taxonomic scope" value="Eukaryota"/>
</dbReference>
<keyword evidence="4" id="KW-0812">Transmembrane</keyword>
<evidence type="ECO:0000313" key="8">
    <source>
        <dbReference type="Proteomes" id="UP000006039"/>
    </source>
</evidence>
<reference evidence="7" key="5">
    <citation type="submission" date="2018-04" db="UniProtKB">
        <authorList>
            <consortium name="EnsemblFungi"/>
        </authorList>
    </citation>
    <scope>IDENTIFICATION</scope>
    <source>
        <strain evidence="7">R3-111a-1</strain>
    </source>
</reference>
<reference evidence="8" key="1">
    <citation type="submission" date="2010-07" db="EMBL/GenBank/DDBJ databases">
        <title>The genome sequence of Gaeumannomyces graminis var. tritici strain R3-111a-1.</title>
        <authorList>
            <consortium name="The Broad Institute Genome Sequencing Platform"/>
            <person name="Ma L.-J."/>
            <person name="Dead R."/>
            <person name="Young S."/>
            <person name="Zeng Q."/>
            <person name="Koehrsen M."/>
            <person name="Alvarado L."/>
            <person name="Berlin A."/>
            <person name="Chapman S.B."/>
            <person name="Chen Z."/>
            <person name="Freedman E."/>
            <person name="Gellesch M."/>
            <person name="Goldberg J."/>
            <person name="Griggs A."/>
            <person name="Gujja S."/>
            <person name="Heilman E.R."/>
            <person name="Heiman D."/>
            <person name="Hepburn T."/>
            <person name="Howarth C."/>
            <person name="Jen D."/>
            <person name="Larson L."/>
            <person name="Mehta T."/>
            <person name="Neiman D."/>
            <person name="Pearson M."/>
            <person name="Roberts A."/>
            <person name="Saif S."/>
            <person name="Shea T."/>
            <person name="Shenoy N."/>
            <person name="Sisk P."/>
            <person name="Stolte C."/>
            <person name="Sykes S."/>
            <person name="Walk T."/>
            <person name="White J."/>
            <person name="Yandava C."/>
            <person name="Haas B."/>
            <person name="Nusbaum C."/>
            <person name="Birren B."/>
        </authorList>
    </citation>
    <scope>NUCLEOTIDE SEQUENCE [LARGE SCALE GENOMIC DNA]</scope>
    <source>
        <strain evidence="8">R3-111a-1</strain>
    </source>
</reference>
<organism evidence="6">
    <name type="scientific">Gaeumannomyces tritici (strain R3-111a-1)</name>
    <name type="common">Wheat and barley take-all root rot fungus</name>
    <name type="synonym">Gaeumannomyces graminis var. tritici</name>
    <dbReference type="NCBI Taxonomy" id="644352"/>
    <lineage>
        <taxon>Eukaryota</taxon>
        <taxon>Fungi</taxon>
        <taxon>Dikarya</taxon>
        <taxon>Ascomycota</taxon>
        <taxon>Pezizomycotina</taxon>
        <taxon>Sordariomycetes</taxon>
        <taxon>Sordariomycetidae</taxon>
        <taxon>Magnaporthales</taxon>
        <taxon>Magnaporthaceae</taxon>
        <taxon>Gaeumannomyces</taxon>
    </lineage>
</organism>
<accession>J3P6G8</accession>
<dbReference type="SUPFAM" id="SSF50965">
    <property type="entry name" value="Galactose oxidase, central domain"/>
    <property type="match status" value="1"/>
</dbReference>
<dbReference type="STRING" id="644352.J3P6G8"/>
<dbReference type="OrthoDB" id="540004at2759"/>
<dbReference type="Proteomes" id="UP000006039">
    <property type="component" value="Unassembled WGS sequence"/>
</dbReference>
<evidence type="ECO:0000256" key="5">
    <source>
        <dbReference type="SAM" id="SignalP"/>
    </source>
</evidence>
<dbReference type="SUPFAM" id="SSF117281">
    <property type="entry name" value="Kelch motif"/>
    <property type="match status" value="1"/>
</dbReference>
<dbReference type="AlphaFoldDB" id="J3P6G8"/>
<feature type="compositionally biased region" description="Basic and acidic residues" evidence="3">
    <location>
        <begin position="538"/>
        <end position="554"/>
    </location>
</feature>
<protein>
    <recommendedName>
        <fullName evidence="9">Kelch repeat protein</fullName>
    </recommendedName>
</protein>
<evidence type="ECO:0000256" key="4">
    <source>
        <dbReference type="SAM" id="Phobius"/>
    </source>
</evidence>
<feature type="region of interest" description="Disordered" evidence="3">
    <location>
        <begin position="537"/>
        <end position="578"/>
    </location>
</feature>
<dbReference type="InterPro" id="IPR015915">
    <property type="entry name" value="Kelch-typ_b-propeller"/>
</dbReference>
<feature type="chain" id="PRO_5015094978" description="Kelch repeat protein" evidence="5">
    <location>
        <begin position="19"/>
        <end position="606"/>
    </location>
</feature>
<keyword evidence="8" id="KW-1185">Reference proteome</keyword>
<dbReference type="RefSeq" id="XP_009225216.1">
    <property type="nucleotide sequence ID" value="XM_009226952.1"/>
</dbReference>
<evidence type="ECO:0000313" key="6">
    <source>
        <dbReference type="EMBL" id="EJT72242.1"/>
    </source>
</evidence>
<dbReference type="VEuPathDB" id="FungiDB:GGTG_09108"/>
<dbReference type="HOGENOM" id="CLU_012508_3_1_1"/>
<dbReference type="PANTHER" id="PTHR46093">
    <property type="entry name" value="ACYL-COA-BINDING DOMAIN-CONTAINING PROTEIN 5"/>
    <property type="match status" value="1"/>
</dbReference>
<evidence type="ECO:0000313" key="7">
    <source>
        <dbReference type="EnsemblFungi" id="EJT72242"/>
    </source>
</evidence>
<dbReference type="Gene3D" id="2.120.10.80">
    <property type="entry name" value="Kelch-type beta propeller"/>
    <property type="match status" value="2"/>
</dbReference>
<dbReference type="GeneID" id="20349566"/>
<evidence type="ECO:0000256" key="2">
    <source>
        <dbReference type="ARBA" id="ARBA00022737"/>
    </source>
</evidence>
<reference evidence="6" key="2">
    <citation type="submission" date="2010-07" db="EMBL/GenBank/DDBJ databases">
        <authorList>
            <consortium name="The Broad Institute Genome Sequencing Platform"/>
            <consortium name="Broad Institute Genome Sequencing Center for Infectious Disease"/>
            <person name="Ma L.-J."/>
            <person name="Dead R."/>
            <person name="Young S."/>
            <person name="Zeng Q."/>
            <person name="Koehrsen M."/>
            <person name="Alvarado L."/>
            <person name="Berlin A."/>
            <person name="Chapman S.B."/>
            <person name="Chen Z."/>
            <person name="Freedman E."/>
            <person name="Gellesch M."/>
            <person name="Goldberg J."/>
            <person name="Griggs A."/>
            <person name="Gujja S."/>
            <person name="Heilman E.R."/>
            <person name="Heiman D."/>
            <person name="Hepburn T."/>
            <person name="Howarth C."/>
            <person name="Jen D."/>
            <person name="Larson L."/>
            <person name="Mehta T."/>
            <person name="Neiman D."/>
            <person name="Pearson M."/>
            <person name="Roberts A."/>
            <person name="Saif S."/>
            <person name="Shea T."/>
            <person name="Shenoy N."/>
            <person name="Sisk P."/>
            <person name="Stolte C."/>
            <person name="Sykes S."/>
            <person name="Walk T."/>
            <person name="White J."/>
            <person name="Yandava C."/>
            <person name="Haas B."/>
            <person name="Nusbaum C."/>
            <person name="Birren B."/>
        </authorList>
    </citation>
    <scope>NUCLEOTIDE SEQUENCE</scope>
    <source>
        <strain evidence="6">R3-111a-1</strain>
    </source>
</reference>
<evidence type="ECO:0000256" key="1">
    <source>
        <dbReference type="ARBA" id="ARBA00022441"/>
    </source>
</evidence>
<feature type="transmembrane region" description="Helical" evidence="4">
    <location>
        <begin position="506"/>
        <end position="530"/>
    </location>
</feature>
<feature type="region of interest" description="Disordered" evidence="3">
    <location>
        <begin position="472"/>
        <end position="502"/>
    </location>
</feature>
<keyword evidence="4" id="KW-1133">Transmembrane helix</keyword>
<reference evidence="7" key="4">
    <citation type="journal article" date="2015" name="G3 (Bethesda)">
        <title>Genome sequences of three phytopathogenic species of the Magnaporthaceae family of fungi.</title>
        <authorList>
            <person name="Okagaki L.H."/>
            <person name="Nunes C.C."/>
            <person name="Sailsbery J."/>
            <person name="Clay B."/>
            <person name="Brown D."/>
            <person name="John T."/>
            <person name="Oh Y."/>
            <person name="Young N."/>
            <person name="Fitzgerald M."/>
            <person name="Haas B.J."/>
            <person name="Zeng Q."/>
            <person name="Young S."/>
            <person name="Adiconis X."/>
            <person name="Fan L."/>
            <person name="Levin J.Z."/>
            <person name="Mitchell T.K."/>
            <person name="Okubara P.A."/>
            <person name="Farman M.L."/>
            <person name="Kohn L.M."/>
            <person name="Birren B."/>
            <person name="Ma L.-J."/>
            <person name="Dean R.A."/>
        </authorList>
    </citation>
    <scope>NUCLEOTIDE SEQUENCE</scope>
    <source>
        <strain evidence="7">R3-111a-1</strain>
    </source>
</reference>